<dbReference type="PANTHER" id="PTHR14084">
    <property type="entry name" value="KYNURENINASE"/>
    <property type="match status" value="1"/>
</dbReference>
<keyword evidence="7" id="KW-1185">Reference proteome</keyword>
<comment type="subunit">
    <text evidence="5">Homodimer.</text>
</comment>
<name>A0A397P2Z7_9SPHN</name>
<protein>
    <recommendedName>
        <fullName evidence="4 5">Kynureninase</fullName>
        <ecNumber evidence="4 5">3.7.1.3</ecNumber>
    </recommendedName>
</protein>
<dbReference type="GO" id="GO:0030429">
    <property type="term" value="F:kynureninase activity"/>
    <property type="evidence" value="ECO:0007669"/>
    <property type="project" value="UniProtKB-UniRule"/>
</dbReference>
<dbReference type="GO" id="GO:0009435">
    <property type="term" value="P:NAD+ biosynthetic process"/>
    <property type="evidence" value="ECO:0007669"/>
    <property type="project" value="UniProtKB-UniRule"/>
</dbReference>
<dbReference type="PIRSF" id="PIRSF038800">
    <property type="entry name" value="KYNU"/>
    <property type="match status" value="1"/>
</dbReference>
<dbReference type="UniPathway" id="UPA00253">
    <property type="reaction ID" value="UER00329"/>
</dbReference>
<dbReference type="Gene3D" id="3.40.640.10">
    <property type="entry name" value="Type I PLP-dependent aspartate aminotransferase-like (Major domain)"/>
    <property type="match status" value="1"/>
</dbReference>
<evidence type="ECO:0000313" key="6">
    <source>
        <dbReference type="EMBL" id="RIA43612.1"/>
    </source>
</evidence>
<sequence length="406" mass="43355">MTMTRDEARARDAADPLRRFRDRFMLPDGVIYLDGNSLGALPRAAPPALDDLVRRQWGERLIRSWNEGWIEAPRRIGDKIARLIGARPGEVIAADSTSANLFKLLVAALRRDPARTTIVSELGNFHTDLHIAEGAVGCVPGARLKAVPRDALAGAIGDDTAVLLLTHVHYKTAARFDMATWSARAHDAGALMLWDLSHSTGAVAVDLGGAGADLAVGCGYKYLNGGPGAPAFLYVAERWQQVLANPVSGWMGHAAPFAFEDGYRPAPGIERWLSGTPAILGLAGLEAGVDLALEAEMAALEAKSAALFDVLAAAGDAIGLACVSPRDPAARGSHISFRHPDAYAICQALIEHGVIGDFRDPDIVRFGLTPLYLGFEDVVRAGEVLAGIVRGEIFRESRYAVRRAVT</sequence>
<dbReference type="GO" id="GO:0005737">
    <property type="term" value="C:cytoplasm"/>
    <property type="evidence" value="ECO:0007669"/>
    <property type="project" value="UniProtKB-UniRule"/>
</dbReference>
<comment type="caution">
    <text evidence="6">The sequence shown here is derived from an EMBL/GenBank/DDBJ whole genome shotgun (WGS) entry which is preliminary data.</text>
</comment>
<dbReference type="GO" id="GO:0043420">
    <property type="term" value="P:anthranilate metabolic process"/>
    <property type="evidence" value="ECO:0007669"/>
    <property type="project" value="TreeGrafter"/>
</dbReference>
<proteinExistence type="inferred from homology"/>
<evidence type="ECO:0000256" key="1">
    <source>
        <dbReference type="ARBA" id="ARBA00022642"/>
    </source>
</evidence>
<dbReference type="UniPathway" id="UPA00334">
    <property type="reaction ID" value="UER00455"/>
</dbReference>
<comment type="pathway">
    <text evidence="5">Amino-acid degradation; L-kynurenine degradation; L-alanine and anthranilate from L-kynurenine: step 1/1.</text>
</comment>
<comment type="catalytic activity">
    <reaction evidence="5">
        <text>3-hydroxy-L-kynurenine + H2O = 3-hydroxyanthranilate + L-alanine + H(+)</text>
        <dbReference type="Rhea" id="RHEA:25143"/>
        <dbReference type="ChEBI" id="CHEBI:15377"/>
        <dbReference type="ChEBI" id="CHEBI:15378"/>
        <dbReference type="ChEBI" id="CHEBI:36559"/>
        <dbReference type="ChEBI" id="CHEBI:57972"/>
        <dbReference type="ChEBI" id="CHEBI:58125"/>
        <dbReference type="EC" id="3.7.1.3"/>
    </reaction>
</comment>
<comment type="similarity">
    <text evidence="5">Belongs to the kynureninase family.</text>
</comment>
<dbReference type="Gene3D" id="3.90.1150.10">
    <property type="entry name" value="Aspartate Aminotransferase, domain 1"/>
    <property type="match status" value="1"/>
</dbReference>
<comment type="cofactor">
    <cofactor evidence="5">
        <name>pyridoxal 5'-phosphate</name>
        <dbReference type="ChEBI" id="CHEBI:597326"/>
    </cofactor>
</comment>
<organism evidence="6 7">
    <name type="scientific">Hephaestia caeni</name>
    <dbReference type="NCBI Taxonomy" id="645617"/>
    <lineage>
        <taxon>Bacteria</taxon>
        <taxon>Pseudomonadati</taxon>
        <taxon>Pseudomonadota</taxon>
        <taxon>Alphaproteobacteria</taxon>
        <taxon>Sphingomonadales</taxon>
        <taxon>Sphingomonadaceae</taxon>
        <taxon>Hephaestia</taxon>
    </lineage>
</organism>
<dbReference type="GO" id="GO:0030170">
    <property type="term" value="F:pyridoxal phosphate binding"/>
    <property type="evidence" value="ECO:0007669"/>
    <property type="project" value="UniProtKB-UniRule"/>
</dbReference>
<keyword evidence="2 5" id="KW-0378">Hydrolase</keyword>
<dbReference type="GO" id="GO:0097053">
    <property type="term" value="P:L-kynurenine catabolic process"/>
    <property type="evidence" value="ECO:0007669"/>
    <property type="project" value="UniProtKB-UniPathway"/>
</dbReference>
<dbReference type="InterPro" id="IPR015422">
    <property type="entry name" value="PyrdxlP-dep_Trfase_small"/>
</dbReference>
<evidence type="ECO:0000256" key="4">
    <source>
        <dbReference type="NCBIfam" id="TIGR01814"/>
    </source>
</evidence>
<comment type="function">
    <text evidence="5">Catalyzes the cleavage of L-kynurenine (L-Kyn) and L-3-hydroxykynurenine (L-3OHKyn) into anthranilic acid (AA) and 3-hydroxyanthranilic acid (3-OHAA), respectively.</text>
</comment>
<dbReference type="InterPro" id="IPR015421">
    <property type="entry name" value="PyrdxlP-dep_Trfase_major"/>
</dbReference>
<gene>
    <name evidence="6" type="ORF">DFR49_1836</name>
</gene>
<dbReference type="InterPro" id="IPR015424">
    <property type="entry name" value="PyrdxlP-dep_Trfase"/>
</dbReference>
<keyword evidence="3 5" id="KW-0663">Pyridoxal phosphate</keyword>
<dbReference type="AlphaFoldDB" id="A0A397P2Z7"/>
<keyword evidence="1 5" id="KW-0662">Pyridine nucleotide biosynthesis</keyword>
<evidence type="ECO:0000313" key="7">
    <source>
        <dbReference type="Proteomes" id="UP000266568"/>
    </source>
</evidence>
<dbReference type="InterPro" id="IPR010111">
    <property type="entry name" value="Kynureninase"/>
</dbReference>
<dbReference type="GO" id="GO:0019441">
    <property type="term" value="P:L-tryptophan catabolic process to kynurenine"/>
    <property type="evidence" value="ECO:0007669"/>
    <property type="project" value="TreeGrafter"/>
</dbReference>
<accession>A0A397P2Z7</accession>
<dbReference type="EC" id="3.7.1.3" evidence="4 5"/>
<evidence type="ECO:0000256" key="5">
    <source>
        <dbReference type="PIRNR" id="PIRNR038800"/>
    </source>
</evidence>
<dbReference type="NCBIfam" id="TIGR01814">
    <property type="entry name" value="kynureninase"/>
    <property type="match status" value="1"/>
</dbReference>
<dbReference type="SUPFAM" id="SSF53383">
    <property type="entry name" value="PLP-dependent transferases"/>
    <property type="match status" value="1"/>
</dbReference>
<evidence type="ECO:0000256" key="3">
    <source>
        <dbReference type="ARBA" id="ARBA00022898"/>
    </source>
</evidence>
<evidence type="ECO:0000256" key="2">
    <source>
        <dbReference type="ARBA" id="ARBA00022801"/>
    </source>
</evidence>
<dbReference type="PANTHER" id="PTHR14084:SF0">
    <property type="entry name" value="KYNURENINASE"/>
    <property type="match status" value="1"/>
</dbReference>
<dbReference type="Pfam" id="PF22580">
    <property type="entry name" value="KYNU_C"/>
    <property type="match status" value="1"/>
</dbReference>
<comment type="pathway">
    <text evidence="5">Cofactor biosynthesis; NAD(+) biosynthesis; quinolinate from L-kynurenine: step 2/3.</text>
</comment>
<dbReference type="EMBL" id="QXDC01000003">
    <property type="protein sequence ID" value="RIA43612.1"/>
    <property type="molecule type" value="Genomic_DNA"/>
</dbReference>
<comment type="catalytic activity">
    <reaction evidence="5">
        <text>L-kynurenine + H2O = anthranilate + L-alanine + H(+)</text>
        <dbReference type="Rhea" id="RHEA:16813"/>
        <dbReference type="ChEBI" id="CHEBI:15377"/>
        <dbReference type="ChEBI" id="CHEBI:15378"/>
        <dbReference type="ChEBI" id="CHEBI:16567"/>
        <dbReference type="ChEBI" id="CHEBI:57959"/>
        <dbReference type="ChEBI" id="CHEBI:57972"/>
        <dbReference type="EC" id="3.7.1.3"/>
    </reaction>
</comment>
<dbReference type="Proteomes" id="UP000266568">
    <property type="component" value="Unassembled WGS sequence"/>
</dbReference>
<reference evidence="6 7" key="1">
    <citation type="submission" date="2018-08" db="EMBL/GenBank/DDBJ databases">
        <title>Genomic Encyclopedia of Type Strains, Phase IV (KMG-IV): sequencing the most valuable type-strain genomes for metagenomic binning, comparative biology and taxonomic classification.</title>
        <authorList>
            <person name="Goeker M."/>
        </authorList>
    </citation>
    <scope>NUCLEOTIDE SEQUENCE [LARGE SCALE GENOMIC DNA]</scope>
    <source>
        <strain evidence="6 7">DSM 25527</strain>
    </source>
</reference>